<evidence type="ECO:0000313" key="2">
    <source>
        <dbReference type="Proteomes" id="UP000831607"/>
    </source>
</evidence>
<accession>A0ABY4AIX8</accession>
<proteinExistence type="predicted"/>
<sequence>MFGTSFTKLFSLKRAGVLASLFLLVACYPTYNWREIPVADGLATLAFPAKVDTAKRNLDLAGMPVTFVLTSADVNDVVFSIGWAQLPTQSTAEQRQSAQRALVDSLATSMGQVAPAQAYEAEVFRLQTDRDGRTLALVARVLVQYDIVMRVVASGPPEVLTEELATEFMRSLKLR</sequence>
<dbReference type="Proteomes" id="UP000831607">
    <property type="component" value="Chromosome"/>
</dbReference>
<reference evidence="1 2" key="1">
    <citation type="submission" date="2020-11" db="EMBL/GenBank/DDBJ databases">
        <title>Algicoccus daihaiensis sp.nov., isolated from Daihai Lake in Inner Mongolia.</title>
        <authorList>
            <person name="Kai J."/>
        </authorList>
    </citation>
    <scope>NUCLEOTIDE SEQUENCE [LARGE SCALE GENOMIC DNA]</scope>
    <source>
        <strain evidence="2">f23</strain>
    </source>
</reference>
<gene>
    <name evidence="1" type="ORF">DHf2319_12460</name>
</gene>
<name>A0ABY4AIX8_9BURK</name>
<evidence type="ECO:0000313" key="1">
    <source>
        <dbReference type="EMBL" id="UOD50232.1"/>
    </source>
</evidence>
<dbReference type="EMBL" id="CP063982">
    <property type="protein sequence ID" value="UOD50232.1"/>
    <property type="molecule type" value="Genomic_DNA"/>
</dbReference>
<dbReference type="RefSeq" id="WP_243478630.1">
    <property type="nucleotide sequence ID" value="NZ_CP063982.1"/>
</dbReference>
<keyword evidence="2" id="KW-1185">Reference proteome</keyword>
<protein>
    <submittedName>
        <fullName evidence="1">Uncharacterized protein</fullName>
    </submittedName>
</protein>
<organism evidence="1 2">
    <name type="scientific">Orrella daihaiensis</name>
    <dbReference type="NCBI Taxonomy" id="2782176"/>
    <lineage>
        <taxon>Bacteria</taxon>
        <taxon>Pseudomonadati</taxon>
        <taxon>Pseudomonadota</taxon>
        <taxon>Betaproteobacteria</taxon>
        <taxon>Burkholderiales</taxon>
        <taxon>Alcaligenaceae</taxon>
        <taxon>Orrella</taxon>
    </lineage>
</organism>